<keyword evidence="2" id="KW-1185">Reference proteome</keyword>
<evidence type="ECO:0000313" key="2">
    <source>
        <dbReference type="Proteomes" id="UP000805193"/>
    </source>
</evidence>
<dbReference type="Proteomes" id="UP000805193">
    <property type="component" value="Unassembled WGS sequence"/>
</dbReference>
<proteinExistence type="predicted"/>
<dbReference type="EMBL" id="JABSTQ010010780">
    <property type="protein sequence ID" value="KAG0417972.1"/>
    <property type="molecule type" value="Genomic_DNA"/>
</dbReference>
<sequence length="298" mass="33245">MSGKSPTIIAPEARAPGPVGEIAAQLRPGNPSPGQGGLRAPLRPSLRMLGVLALGMLRWLSARRARLSPRALRETIQTPRRQERAHMLSKRPEPTNCIYNDAVYLHHTQEGATATAGPTKQTKRKHREAPSPTSWEVQAIAEAIQENAQLQSITIRSDSQGALRTCRENSLPPHIKTNLTKIMKDHPVLRVTLEWVPGHTGIESNELAHQLAREAITEPGPSTPWPQTYDPYIHMKTLHTNRTNTLLEWGENRTTLPSPSQFLNRLHSTLKEVMPDGTRISSRRPPRPEVVHVVRLKP</sequence>
<protein>
    <submittedName>
        <fullName evidence="1">Uncharacterized protein</fullName>
    </submittedName>
</protein>
<comment type="caution">
    <text evidence="1">The sequence shown here is derived from an EMBL/GenBank/DDBJ whole genome shotgun (WGS) entry which is preliminary data.</text>
</comment>
<evidence type="ECO:0000313" key="1">
    <source>
        <dbReference type="EMBL" id="KAG0417972.1"/>
    </source>
</evidence>
<gene>
    <name evidence="1" type="ORF">HPB47_005217</name>
</gene>
<organism evidence="1 2">
    <name type="scientific">Ixodes persulcatus</name>
    <name type="common">Taiga tick</name>
    <dbReference type="NCBI Taxonomy" id="34615"/>
    <lineage>
        <taxon>Eukaryota</taxon>
        <taxon>Metazoa</taxon>
        <taxon>Ecdysozoa</taxon>
        <taxon>Arthropoda</taxon>
        <taxon>Chelicerata</taxon>
        <taxon>Arachnida</taxon>
        <taxon>Acari</taxon>
        <taxon>Parasitiformes</taxon>
        <taxon>Ixodida</taxon>
        <taxon>Ixodoidea</taxon>
        <taxon>Ixodidae</taxon>
        <taxon>Ixodinae</taxon>
        <taxon>Ixodes</taxon>
    </lineage>
</organism>
<name>A0AC60PDK6_IXOPE</name>
<reference evidence="1 2" key="1">
    <citation type="journal article" date="2020" name="Cell">
        <title>Large-Scale Comparative Analyses of Tick Genomes Elucidate Their Genetic Diversity and Vector Capacities.</title>
        <authorList>
            <consortium name="Tick Genome and Microbiome Consortium (TIGMIC)"/>
            <person name="Jia N."/>
            <person name="Wang J."/>
            <person name="Shi W."/>
            <person name="Du L."/>
            <person name="Sun Y."/>
            <person name="Zhan W."/>
            <person name="Jiang J.F."/>
            <person name="Wang Q."/>
            <person name="Zhang B."/>
            <person name="Ji P."/>
            <person name="Bell-Sakyi L."/>
            <person name="Cui X.M."/>
            <person name="Yuan T.T."/>
            <person name="Jiang B.G."/>
            <person name="Yang W.F."/>
            <person name="Lam T.T."/>
            <person name="Chang Q.C."/>
            <person name="Ding S.J."/>
            <person name="Wang X.J."/>
            <person name="Zhu J.G."/>
            <person name="Ruan X.D."/>
            <person name="Zhao L."/>
            <person name="Wei J.T."/>
            <person name="Ye R.Z."/>
            <person name="Que T.C."/>
            <person name="Du C.H."/>
            <person name="Zhou Y.H."/>
            <person name="Cheng J.X."/>
            <person name="Dai P.F."/>
            <person name="Guo W.B."/>
            <person name="Han X.H."/>
            <person name="Huang E.J."/>
            <person name="Li L.F."/>
            <person name="Wei W."/>
            <person name="Gao Y.C."/>
            <person name="Liu J.Z."/>
            <person name="Shao H.Z."/>
            <person name="Wang X."/>
            <person name="Wang C.C."/>
            <person name="Yang T.C."/>
            <person name="Huo Q.B."/>
            <person name="Li W."/>
            <person name="Chen H.Y."/>
            <person name="Chen S.E."/>
            <person name="Zhou L.G."/>
            <person name="Ni X.B."/>
            <person name="Tian J.H."/>
            <person name="Sheng Y."/>
            <person name="Liu T."/>
            <person name="Pan Y.S."/>
            <person name="Xia L.Y."/>
            <person name="Li J."/>
            <person name="Zhao F."/>
            <person name="Cao W.C."/>
        </authorList>
    </citation>
    <scope>NUCLEOTIDE SEQUENCE [LARGE SCALE GENOMIC DNA]</scope>
    <source>
        <strain evidence="1">Iper-2018</strain>
    </source>
</reference>
<accession>A0AC60PDK6</accession>